<protein>
    <submittedName>
        <fullName evidence="2">Uncharacterized protein</fullName>
    </submittedName>
</protein>
<accession>A0A239AV62</accession>
<dbReference type="EMBL" id="FZNY01000005">
    <property type="protein sequence ID" value="SNR99202.1"/>
    <property type="molecule type" value="Genomic_DNA"/>
</dbReference>
<dbReference type="OrthoDB" id="1522652at2"/>
<evidence type="ECO:0000256" key="1">
    <source>
        <dbReference type="SAM" id="Phobius"/>
    </source>
</evidence>
<name>A0A239AV62_9FLAO</name>
<dbReference type="AlphaFoldDB" id="A0A239AV62"/>
<proteinExistence type="predicted"/>
<keyword evidence="1" id="KW-1133">Transmembrane helix</keyword>
<organism evidence="2 3">
    <name type="scientific">Dokdonia pacifica</name>
    <dbReference type="NCBI Taxonomy" id="1627892"/>
    <lineage>
        <taxon>Bacteria</taxon>
        <taxon>Pseudomonadati</taxon>
        <taxon>Bacteroidota</taxon>
        <taxon>Flavobacteriia</taxon>
        <taxon>Flavobacteriales</taxon>
        <taxon>Flavobacteriaceae</taxon>
        <taxon>Dokdonia</taxon>
    </lineage>
</organism>
<keyword evidence="3" id="KW-1185">Reference proteome</keyword>
<feature type="transmembrane region" description="Helical" evidence="1">
    <location>
        <begin position="6"/>
        <end position="28"/>
    </location>
</feature>
<reference evidence="2 3" key="1">
    <citation type="submission" date="2017-06" db="EMBL/GenBank/DDBJ databases">
        <authorList>
            <person name="Kim H.J."/>
            <person name="Triplett B.A."/>
        </authorList>
    </citation>
    <scope>NUCLEOTIDE SEQUENCE [LARGE SCALE GENOMIC DNA]</scope>
    <source>
        <strain evidence="2 3">DSM 25597</strain>
    </source>
</reference>
<sequence>MRYQLIISYAVICITLIIIVGFPSHHIVNTGAITFKNMNASKDAFTIKTQSILPPNTRIFFTDTEWNGSHFGIDEHTLLWNSGKDSIPIGSIIHFKSLKSHTIPSIGHAKGILKIASKKEAIFAYQGTERMPTHFIAGIAYQLSDYGTLDHTGLIIDSTAVVLH</sequence>
<dbReference type="Proteomes" id="UP000198379">
    <property type="component" value="Unassembled WGS sequence"/>
</dbReference>
<gene>
    <name evidence="2" type="ORF">SAMN06265376_105140</name>
</gene>
<keyword evidence="1" id="KW-0812">Transmembrane</keyword>
<evidence type="ECO:0000313" key="3">
    <source>
        <dbReference type="Proteomes" id="UP000198379"/>
    </source>
</evidence>
<evidence type="ECO:0000313" key="2">
    <source>
        <dbReference type="EMBL" id="SNR99202.1"/>
    </source>
</evidence>
<keyword evidence="1" id="KW-0472">Membrane</keyword>
<dbReference type="RefSeq" id="WP_089372397.1">
    <property type="nucleotide sequence ID" value="NZ_BMEP01000006.1"/>
</dbReference>